<dbReference type="InterPro" id="IPR017930">
    <property type="entry name" value="Myb_dom"/>
</dbReference>
<evidence type="ECO:0000313" key="3">
    <source>
        <dbReference type="EMBL" id="KAK3942982.1"/>
    </source>
</evidence>
<reference evidence="4" key="1">
    <citation type="journal article" date="2023" name="Mol. Phylogenet. Evol.">
        <title>Genome-scale phylogeny and comparative genomics of the fungal order Sordariales.</title>
        <authorList>
            <person name="Hensen N."/>
            <person name="Bonometti L."/>
            <person name="Westerberg I."/>
            <person name="Brannstrom I.O."/>
            <person name="Guillou S."/>
            <person name="Cros-Aarteil S."/>
            <person name="Calhoun S."/>
            <person name="Haridas S."/>
            <person name="Kuo A."/>
            <person name="Mondo S."/>
            <person name="Pangilinan J."/>
            <person name="Riley R."/>
            <person name="LaButti K."/>
            <person name="Andreopoulos B."/>
            <person name="Lipzen A."/>
            <person name="Chen C."/>
            <person name="Yan M."/>
            <person name="Daum C."/>
            <person name="Ng V."/>
            <person name="Clum A."/>
            <person name="Steindorff A."/>
            <person name="Ohm R.A."/>
            <person name="Martin F."/>
            <person name="Silar P."/>
            <person name="Natvig D.O."/>
            <person name="Lalanne C."/>
            <person name="Gautier V."/>
            <person name="Ament-Velasquez S.L."/>
            <person name="Kruys A."/>
            <person name="Hutchinson M.I."/>
            <person name="Powell A.J."/>
            <person name="Barry K."/>
            <person name="Miller A.N."/>
            <person name="Grigoriev I.V."/>
            <person name="Debuchy R."/>
            <person name="Gladieux P."/>
            <person name="Hiltunen Thoren M."/>
            <person name="Johannesson H."/>
        </authorList>
    </citation>
    <scope>NUCLEOTIDE SEQUENCE [LARGE SCALE GENOMIC DNA]</scope>
    <source>
        <strain evidence="4">CBS 340.73</strain>
    </source>
</reference>
<feature type="region of interest" description="Disordered" evidence="1">
    <location>
        <begin position="145"/>
        <end position="184"/>
    </location>
</feature>
<evidence type="ECO:0000313" key="4">
    <source>
        <dbReference type="Proteomes" id="UP001303473"/>
    </source>
</evidence>
<organism evidence="3 4">
    <name type="scientific">Diplogelasinospora grovesii</name>
    <dbReference type="NCBI Taxonomy" id="303347"/>
    <lineage>
        <taxon>Eukaryota</taxon>
        <taxon>Fungi</taxon>
        <taxon>Dikarya</taxon>
        <taxon>Ascomycota</taxon>
        <taxon>Pezizomycotina</taxon>
        <taxon>Sordariomycetes</taxon>
        <taxon>Sordariomycetidae</taxon>
        <taxon>Sordariales</taxon>
        <taxon>Diplogelasinosporaceae</taxon>
        <taxon>Diplogelasinospora</taxon>
    </lineage>
</organism>
<gene>
    <name evidence="3" type="ORF">QBC46DRAFT_378628</name>
</gene>
<feature type="region of interest" description="Disordered" evidence="1">
    <location>
        <begin position="76"/>
        <end position="112"/>
    </location>
</feature>
<name>A0AAN6NC12_9PEZI</name>
<sequence>MAIRDRWNRMISRKSVSSRSSSGGDTATTLTTATTAPTPAVTAAPAPTIAHARTAEDNRGFGSELVKGPSRFLAKIPSWRSKPKSPKLGPYLPMPPGGDKKKNNRNTIHPSERPLTQTNIHHQEMLSGFTLKFGRRRESVGARTTYSNVSPGCSRPGSIDMGGGLPDRRRISPVLHDVTREDSE</sequence>
<accession>A0AAN6NC12</accession>
<feature type="domain" description="HTH myb-type" evidence="2">
    <location>
        <begin position="1"/>
        <end position="15"/>
    </location>
</feature>
<comment type="caution">
    <text evidence="3">The sequence shown here is derived from an EMBL/GenBank/DDBJ whole genome shotgun (WGS) entry which is preliminary data.</text>
</comment>
<dbReference type="Proteomes" id="UP001303473">
    <property type="component" value="Unassembled WGS sequence"/>
</dbReference>
<evidence type="ECO:0000256" key="1">
    <source>
        <dbReference type="SAM" id="MobiDB-lite"/>
    </source>
</evidence>
<dbReference type="AlphaFoldDB" id="A0AAN6NC12"/>
<protein>
    <recommendedName>
        <fullName evidence="2">HTH myb-type domain-containing protein</fullName>
    </recommendedName>
</protein>
<dbReference type="EMBL" id="MU853769">
    <property type="protein sequence ID" value="KAK3942982.1"/>
    <property type="molecule type" value="Genomic_DNA"/>
</dbReference>
<evidence type="ECO:0000259" key="2">
    <source>
        <dbReference type="PROSITE" id="PS51294"/>
    </source>
</evidence>
<feature type="compositionally biased region" description="Low complexity" evidence="1">
    <location>
        <begin position="13"/>
        <end position="47"/>
    </location>
</feature>
<keyword evidence="4" id="KW-1185">Reference proteome</keyword>
<dbReference type="PROSITE" id="PS51294">
    <property type="entry name" value="HTH_MYB"/>
    <property type="match status" value="1"/>
</dbReference>
<proteinExistence type="predicted"/>
<feature type="region of interest" description="Disordered" evidence="1">
    <location>
        <begin position="1"/>
        <end position="47"/>
    </location>
</feature>